<accession>A0AAD0XDI3</accession>
<dbReference type="RefSeq" id="WP_121638221.1">
    <property type="nucleotide sequence ID" value="NZ_CP033065.1"/>
</dbReference>
<name>A0AAD0XDI3_9GAMM</name>
<organism evidence="1 2">
    <name type="scientific">Pseudoalteromonas agarivorans</name>
    <dbReference type="NCBI Taxonomy" id="176102"/>
    <lineage>
        <taxon>Bacteria</taxon>
        <taxon>Pseudomonadati</taxon>
        <taxon>Pseudomonadota</taxon>
        <taxon>Gammaproteobacteria</taxon>
        <taxon>Alteromonadales</taxon>
        <taxon>Pseudoalteromonadaceae</taxon>
        <taxon>Pseudoalteromonas</taxon>
    </lineage>
</organism>
<reference evidence="1 2" key="1">
    <citation type="submission" date="2018-10" db="EMBL/GenBank/DDBJ databases">
        <title>Complete Genome Sequence and Transcriptomic Profiles of a Marine Bacterium, Pseudoalteromonas agarivorans Hao 2018.</title>
        <authorList>
            <person name="Hao L."/>
        </authorList>
    </citation>
    <scope>NUCLEOTIDE SEQUENCE [LARGE SCALE GENOMIC DNA]</scope>
    <source>
        <strain evidence="1 2">Hao 2018</strain>
    </source>
</reference>
<dbReference type="Proteomes" id="UP000279995">
    <property type="component" value="Chromosome I"/>
</dbReference>
<evidence type="ECO:0000313" key="2">
    <source>
        <dbReference type="Proteomes" id="UP000279995"/>
    </source>
</evidence>
<sequence>MPKSPLSKGSVKVNHVRNSKNIVSLNFIIPYKKTSKQALQTYDVSHLLYLGADKSNKKVNSRTPYIRSFCKMANKYVENGKSADSVTTRYESLYNFICFCDAVKVDPFTEDGYLKIAGNDGELRHRIKVYNPSKKIWAREDGEELGTKESAAASFLSALRKALEWCGLPAEQWKVHHRGFTGEKTPIKGYSDQEEDILVTRLSELFFSLAPQLIAAKENKASLPETLHVTIDLGGYKEVLSIDTSLQTNFINNNSKASTIKIDTAFNLAMGAAYHLICFFTSLNDRNVRDIAHPIIVHTKERDKAIKTVNVSSFKARSNKVVDSTLTSETDESLVNFDVDKRDGVTFIQTLEQLSKLYCKGSEGKPLLFTLNSKGEDSQSLGMTQINQHLTSKLNLVSPYRGSCLRWFKEKFYAYLNYQNIKLGRTKDSLGRVIVKKTTAPVNEEKRTLGVSNTSYCILSCYTNLPLKEITLPLVYSKKNKDGNIIVSFQYLSGDVGSFTIPAADLKLVQDIEQFAVERADKQTVKKNIRLLLKKGGDKEAPKSWSGISPISSNLMREWSIEAGEYFISLTSSRWREMTSSQEYDDEDVSRVQSILQNTIATIDKHYANGDPNLNKTFLSQGVQVLELIAKGSALDEAKEEFAAKHVIPMLAYDEYLKLKSKNNAHSNPNGIVCNGKQDIDGGKNTQKDTNRAMGAELPCTEYDMCYKCKSAKAVNGVEEVYKLISFIEALKGVLDQFPNAKDEVIEKIDSFQFTLDGASSSIFESAMDLFKKNGPHPRVSRDHAVLSIKNPLGDL</sequence>
<evidence type="ECO:0000313" key="1">
    <source>
        <dbReference type="EMBL" id="AYM88212.1"/>
    </source>
</evidence>
<dbReference type="EMBL" id="CP033065">
    <property type="protein sequence ID" value="AYM88212.1"/>
    <property type="molecule type" value="Genomic_DNA"/>
</dbReference>
<proteinExistence type="predicted"/>
<gene>
    <name evidence="1" type="ORF">D9T18_10020</name>
</gene>
<protein>
    <submittedName>
        <fullName evidence="1">Uncharacterized protein</fullName>
    </submittedName>
</protein>
<dbReference type="AlphaFoldDB" id="A0AAD0XDI3"/>